<name>A0ABV7TV65_9NEIS</name>
<dbReference type="Pfam" id="PF05742">
    <property type="entry name" value="TANGO2"/>
    <property type="match status" value="1"/>
</dbReference>
<dbReference type="PANTHER" id="PTHR17985:SF8">
    <property type="entry name" value="TRANSPORT AND GOLGI ORGANIZATION PROTEIN 2 HOMOLOG"/>
    <property type="match status" value="1"/>
</dbReference>
<organism evidence="1 2">
    <name type="scientific">Vogesella amnigena</name>
    <dbReference type="NCBI Taxonomy" id="1507449"/>
    <lineage>
        <taxon>Bacteria</taxon>
        <taxon>Pseudomonadati</taxon>
        <taxon>Pseudomonadota</taxon>
        <taxon>Betaproteobacteria</taxon>
        <taxon>Neisseriales</taxon>
        <taxon>Chromobacteriaceae</taxon>
        <taxon>Vogesella</taxon>
    </lineage>
</organism>
<dbReference type="Proteomes" id="UP001595636">
    <property type="component" value="Unassembled WGS sequence"/>
</dbReference>
<proteinExistence type="predicted"/>
<accession>A0ABV7TV65</accession>
<dbReference type="EMBL" id="JBHRYH010000021">
    <property type="protein sequence ID" value="MFC3626582.1"/>
    <property type="molecule type" value="Genomic_DNA"/>
</dbReference>
<keyword evidence="2" id="KW-1185">Reference proteome</keyword>
<dbReference type="PANTHER" id="PTHR17985">
    <property type="entry name" value="SER/THR-RICH PROTEIN T10 IN DGCR REGION"/>
    <property type="match status" value="1"/>
</dbReference>
<dbReference type="RefSeq" id="WP_390279374.1">
    <property type="nucleotide sequence ID" value="NZ_JBHRYH010000021.1"/>
</dbReference>
<comment type="caution">
    <text evidence="1">The sequence shown here is derived from an EMBL/GenBank/DDBJ whole genome shotgun (WGS) entry which is preliminary data.</text>
</comment>
<evidence type="ECO:0000313" key="1">
    <source>
        <dbReference type="EMBL" id="MFC3626582.1"/>
    </source>
</evidence>
<gene>
    <name evidence="1" type="ORF">ACFOKJ_10670</name>
</gene>
<reference evidence="2" key="1">
    <citation type="journal article" date="2019" name="Int. J. Syst. Evol. Microbiol.">
        <title>The Global Catalogue of Microorganisms (GCM) 10K type strain sequencing project: providing services to taxonomists for standard genome sequencing and annotation.</title>
        <authorList>
            <consortium name="The Broad Institute Genomics Platform"/>
            <consortium name="The Broad Institute Genome Sequencing Center for Infectious Disease"/>
            <person name="Wu L."/>
            <person name="Ma J."/>
        </authorList>
    </citation>
    <scope>NUCLEOTIDE SEQUENCE [LARGE SCALE GENOMIC DNA]</scope>
    <source>
        <strain evidence="2">KCTC 42195</strain>
    </source>
</reference>
<sequence>MCIIALAYKTPALGPLVLLANRDEYYRRPAAPLDYWQDAPQTLGGRDLQAGGSWLAIDTRGRLAAVTHIRDGRPQSPPARSRGELVQRFVTGDEDALSYAQWLREHRHEFGPFNLLFGSYNDLLHFSSRSGQLNRLNPGIHVLSNAEMDTPWFKSERLRGHLQTLRRPPAEAEVLPWLCDRTAAEVAELPNTGVGLALEKLLSPVFIVGRDYGTRASSLLTVTARGDVGFAEVSWDMSGRETGRRRYQFTVGIPRRSI</sequence>
<protein>
    <submittedName>
        <fullName evidence="1">NRDE family protein</fullName>
    </submittedName>
</protein>
<evidence type="ECO:0000313" key="2">
    <source>
        <dbReference type="Proteomes" id="UP001595636"/>
    </source>
</evidence>
<dbReference type="InterPro" id="IPR008551">
    <property type="entry name" value="TANGO2"/>
</dbReference>